<dbReference type="EMBL" id="CABVHY010000049">
    <property type="protein sequence ID" value="VVO43271.1"/>
    <property type="molecule type" value="Genomic_DNA"/>
</dbReference>
<organism evidence="3 4">
    <name type="scientific">Pseudomonas fluorescens</name>
    <dbReference type="NCBI Taxonomy" id="294"/>
    <lineage>
        <taxon>Bacteria</taxon>
        <taxon>Pseudomonadati</taxon>
        <taxon>Pseudomonadota</taxon>
        <taxon>Gammaproteobacteria</taxon>
        <taxon>Pseudomonadales</taxon>
        <taxon>Pseudomonadaceae</taxon>
        <taxon>Pseudomonas</taxon>
    </lineage>
</organism>
<evidence type="ECO:0000259" key="1">
    <source>
        <dbReference type="Pfam" id="PF04773"/>
    </source>
</evidence>
<dbReference type="InterPro" id="IPR012373">
    <property type="entry name" value="Ferrdict_sens_TM"/>
</dbReference>
<dbReference type="GO" id="GO:0016989">
    <property type="term" value="F:sigma factor antagonist activity"/>
    <property type="evidence" value="ECO:0007669"/>
    <property type="project" value="TreeGrafter"/>
</dbReference>
<dbReference type="Pfam" id="PF16220">
    <property type="entry name" value="DUF4880"/>
    <property type="match status" value="1"/>
</dbReference>
<feature type="domain" description="FecR protein" evidence="1">
    <location>
        <begin position="127"/>
        <end position="221"/>
    </location>
</feature>
<accession>A0A5E7FUH2</accession>
<evidence type="ECO:0000313" key="4">
    <source>
        <dbReference type="Proteomes" id="UP000379480"/>
    </source>
</evidence>
<dbReference type="PIRSF" id="PIRSF018266">
    <property type="entry name" value="FecR"/>
    <property type="match status" value="1"/>
</dbReference>
<proteinExistence type="predicted"/>
<dbReference type="PANTHER" id="PTHR30273">
    <property type="entry name" value="PERIPLASMIC SIGNAL SENSOR AND SIGMA FACTOR ACTIVATOR FECR-RELATED"/>
    <property type="match status" value="1"/>
</dbReference>
<dbReference type="AlphaFoldDB" id="A0A5E7FUH2"/>
<reference evidence="3 4" key="1">
    <citation type="submission" date="2019-09" db="EMBL/GenBank/DDBJ databases">
        <authorList>
            <person name="Chandra G."/>
            <person name="Truman W A."/>
        </authorList>
    </citation>
    <scope>NUCLEOTIDE SEQUENCE [LARGE SCALE GENOMIC DNA]</scope>
    <source>
        <strain evidence="3">PS723</strain>
    </source>
</reference>
<dbReference type="InterPro" id="IPR006860">
    <property type="entry name" value="FecR"/>
</dbReference>
<name>A0A5E7FUH2_PSEFL</name>
<gene>
    <name evidence="3" type="primary">fecR_8</name>
    <name evidence="3" type="ORF">PS723_06149</name>
</gene>
<dbReference type="PANTHER" id="PTHR30273:SF2">
    <property type="entry name" value="PROTEIN FECR"/>
    <property type="match status" value="1"/>
</dbReference>
<dbReference type="RefSeq" id="WP_150807319.1">
    <property type="nucleotide sequence ID" value="NZ_CABVHY010000049.1"/>
</dbReference>
<dbReference type="Proteomes" id="UP000379480">
    <property type="component" value="Unassembled WGS sequence"/>
</dbReference>
<evidence type="ECO:0000259" key="2">
    <source>
        <dbReference type="Pfam" id="PF16220"/>
    </source>
</evidence>
<dbReference type="OrthoDB" id="1099576at2"/>
<feature type="domain" description="FecR N-terminal" evidence="2">
    <location>
        <begin position="22"/>
        <end position="64"/>
    </location>
</feature>
<dbReference type="Pfam" id="PF04773">
    <property type="entry name" value="FecR"/>
    <property type="match status" value="1"/>
</dbReference>
<sequence length="338" mass="37669">MPVDNASMNLRAQSNPHPQVVKQAIHWLLRLRNNAANTGLRQQCETWRAAHQEHELAWQRVQSLQHELSSNLRAVPGAHVALDTLEHSVQRLGRRQALKLLSGALLMGSAAWVGKDLAAWQQWNADFATATGEHRGFQLPDGSRLELNTDSAADLDFTAQQRLIKLTRGEIMVSCGTDPQAANGRPLLVQSRHGLFEGLDARFMVRQDSDCTRLSVTAGSVAIHSPHRADGSSAQVHAGQSYLIDHSQARLAAPLDMDVGAWAEGLIVTRNMRLADFLKEVGRYRHGYLGCAEQIADLRLSGVFRLEDTEKLLAILPQTLPIQLRYRTRWWVTLERLA</sequence>
<dbReference type="InterPro" id="IPR032623">
    <property type="entry name" value="FecR_N"/>
</dbReference>
<protein>
    <submittedName>
        <fullName evidence="3">Protein FecR</fullName>
    </submittedName>
</protein>
<dbReference type="Gene3D" id="2.60.120.1440">
    <property type="match status" value="1"/>
</dbReference>
<evidence type="ECO:0000313" key="3">
    <source>
        <dbReference type="EMBL" id="VVO43271.1"/>
    </source>
</evidence>